<dbReference type="Gene3D" id="3.90.1140.10">
    <property type="entry name" value="Cyclic phosphodiesterase"/>
    <property type="match status" value="1"/>
</dbReference>
<gene>
    <name evidence="1" type="ORF">COV08_01990</name>
</gene>
<proteinExistence type="predicted"/>
<evidence type="ECO:0008006" key="3">
    <source>
        <dbReference type="Google" id="ProtNLM"/>
    </source>
</evidence>
<dbReference type="SUPFAM" id="SSF55144">
    <property type="entry name" value="LigT-like"/>
    <property type="match status" value="1"/>
</dbReference>
<name>A0A2H0RJ25_9BACT</name>
<reference evidence="1 2" key="1">
    <citation type="submission" date="2017-09" db="EMBL/GenBank/DDBJ databases">
        <title>Depth-based differentiation of microbial function through sediment-hosted aquifers and enrichment of novel symbionts in the deep terrestrial subsurface.</title>
        <authorList>
            <person name="Probst A.J."/>
            <person name="Ladd B."/>
            <person name="Jarett J.K."/>
            <person name="Geller-Mcgrath D.E."/>
            <person name="Sieber C.M."/>
            <person name="Emerson J.B."/>
            <person name="Anantharaman K."/>
            <person name="Thomas B.C."/>
            <person name="Malmstrom R."/>
            <person name="Stieglmeier M."/>
            <person name="Klingl A."/>
            <person name="Woyke T."/>
            <person name="Ryan C.M."/>
            <person name="Banfield J.F."/>
        </authorList>
    </citation>
    <scope>NUCLEOTIDE SEQUENCE [LARGE SCALE GENOMIC DNA]</scope>
    <source>
        <strain evidence="1">CG10_big_fil_rev_8_21_14_0_10_49_38</strain>
    </source>
</reference>
<dbReference type="EMBL" id="PCYK01000014">
    <property type="protein sequence ID" value="PIR46024.1"/>
    <property type="molecule type" value="Genomic_DNA"/>
</dbReference>
<dbReference type="Proteomes" id="UP000230431">
    <property type="component" value="Unassembled WGS sequence"/>
</dbReference>
<evidence type="ECO:0000313" key="1">
    <source>
        <dbReference type="EMBL" id="PIR46024.1"/>
    </source>
</evidence>
<dbReference type="AlphaFoldDB" id="A0A2H0RJ25"/>
<evidence type="ECO:0000313" key="2">
    <source>
        <dbReference type="Proteomes" id="UP000230431"/>
    </source>
</evidence>
<dbReference type="InterPro" id="IPR009097">
    <property type="entry name" value="Cyclic_Pdiesterase"/>
</dbReference>
<protein>
    <recommendedName>
        <fullName evidence="3">RNA 2',3'-cyclic 3'-phosphodiesterase</fullName>
    </recommendedName>
</protein>
<comment type="caution">
    <text evidence="1">The sequence shown here is derived from an EMBL/GenBank/DDBJ whole genome shotgun (WGS) entry which is preliminary data.</text>
</comment>
<sequence>MNERLFLAFPIAGNLLQSSLDWQAGHGAWPARWLPAEALHLTLVAPWAETDQAAVVAKLAEFASSDLAAEIFRQPIEVEFSRIAFGPHRFAPRLIWAEGRAPVALLELKNRLEQAVARPDHRYYRLHLTLARFDPAEWLAQQGLTVLPELSEPISWPARFSGFALYRSVFWPDRVEYVKIKEFAPSL</sequence>
<organism evidence="1 2">
    <name type="scientific">Candidatus Vogelbacteria bacterium CG10_big_fil_rev_8_21_14_0_10_49_38</name>
    <dbReference type="NCBI Taxonomy" id="1975043"/>
    <lineage>
        <taxon>Bacteria</taxon>
        <taxon>Candidatus Vogeliibacteriota</taxon>
    </lineage>
</organism>
<dbReference type="Pfam" id="PF13563">
    <property type="entry name" value="2_5_RNA_ligase2"/>
    <property type="match status" value="1"/>
</dbReference>
<accession>A0A2H0RJ25</accession>